<dbReference type="AlphaFoldDB" id="D7FJ69"/>
<dbReference type="InParanoid" id="D7FJ69"/>
<evidence type="ECO:0000313" key="2">
    <source>
        <dbReference type="Proteomes" id="UP000002630"/>
    </source>
</evidence>
<proteinExistence type="predicted"/>
<keyword evidence="2" id="KW-1185">Reference proteome</keyword>
<dbReference type="EMBL" id="FN647916">
    <property type="protein sequence ID" value="CBJ28979.1"/>
    <property type="molecule type" value="Genomic_DNA"/>
</dbReference>
<sequence>MCDIFGSAPCVLGYAPAPTPVAEPVAPVTEPTDVCSNGIPGVQSGVSCCLAECGGCGGSGCAELGGGLGEHNCCEGEIEEFGELCSIKLEAPCVVDASAPAPSPVAEPVAPVTEPTDVCSNGFPGIQSGVSCCLAECGECGGRGCGEFGGGLGADKCCESDIEEYGELCSIALAAPCYIDDGAADDDKH</sequence>
<dbReference type="OrthoDB" id="10622964at2759"/>
<accession>D7FJ69</accession>
<dbReference type="EMBL" id="FN649729">
    <property type="protein sequence ID" value="CBJ28979.1"/>
    <property type="molecule type" value="Genomic_DNA"/>
</dbReference>
<reference evidence="1 2" key="1">
    <citation type="journal article" date="2010" name="Nature">
        <title>The Ectocarpus genome and the independent evolution of multicellularity in brown algae.</title>
        <authorList>
            <person name="Cock J.M."/>
            <person name="Sterck L."/>
            <person name="Rouze P."/>
            <person name="Scornet D."/>
            <person name="Allen A.E."/>
            <person name="Amoutzias G."/>
            <person name="Anthouard V."/>
            <person name="Artiguenave F."/>
            <person name="Aury J.M."/>
            <person name="Badger J.H."/>
            <person name="Beszteri B."/>
            <person name="Billiau K."/>
            <person name="Bonnet E."/>
            <person name="Bothwell J.H."/>
            <person name="Bowler C."/>
            <person name="Boyen C."/>
            <person name="Brownlee C."/>
            <person name="Carrano C.J."/>
            <person name="Charrier B."/>
            <person name="Cho G.Y."/>
            <person name="Coelho S.M."/>
            <person name="Collen J."/>
            <person name="Corre E."/>
            <person name="Da Silva C."/>
            <person name="Delage L."/>
            <person name="Delaroque N."/>
            <person name="Dittami S.M."/>
            <person name="Doulbeau S."/>
            <person name="Elias M."/>
            <person name="Farnham G."/>
            <person name="Gachon C.M."/>
            <person name="Gschloessl B."/>
            <person name="Heesch S."/>
            <person name="Jabbari K."/>
            <person name="Jubin C."/>
            <person name="Kawai H."/>
            <person name="Kimura K."/>
            <person name="Kloareg B."/>
            <person name="Kupper F.C."/>
            <person name="Lang D."/>
            <person name="Le Bail A."/>
            <person name="Leblanc C."/>
            <person name="Lerouge P."/>
            <person name="Lohr M."/>
            <person name="Lopez P.J."/>
            <person name="Martens C."/>
            <person name="Maumus F."/>
            <person name="Michel G."/>
            <person name="Miranda-Saavedra D."/>
            <person name="Morales J."/>
            <person name="Moreau H."/>
            <person name="Motomura T."/>
            <person name="Nagasato C."/>
            <person name="Napoli C.A."/>
            <person name="Nelson D.R."/>
            <person name="Nyvall-Collen P."/>
            <person name="Peters A.F."/>
            <person name="Pommier C."/>
            <person name="Potin P."/>
            <person name="Poulain J."/>
            <person name="Quesneville H."/>
            <person name="Read B."/>
            <person name="Rensing S.A."/>
            <person name="Ritter A."/>
            <person name="Rousvoal S."/>
            <person name="Samanta M."/>
            <person name="Samson G."/>
            <person name="Schroeder D.C."/>
            <person name="Segurens B."/>
            <person name="Strittmatter M."/>
            <person name="Tonon T."/>
            <person name="Tregear J.W."/>
            <person name="Valentin K."/>
            <person name="von Dassow P."/>
            <person name="Yamagishi T."/>
            <person name="Van de Peer Y."/>
            <person name="Wincker P."/>
        </authorList>
    </citation>
    <scope>NUCLEOTIDE SEQUENCE [LARGE SCALE GENOMIC DNA]</scope>
    <source>
        <strain evidence="2">Ec32 / CCAP1310/4</strain>
    </source>
</reference>
<protein>
    <submittedName>
        <fullName evidence="1">Uncharacterized protein</fullName>
    </submittedName>
</protein>
<gene>
    <name evidence="1" type="ORF">Esi_0127_0066</name>
</gene>
<dbReference type="Proteomes" id="UP000002630">
    <property type="component" value="Linkage Group LG04"/>
</dbReference>
<evidence type="ECO:0000313" key="1">
    <source>
        <dbReference type="EMBL" id="CBJ28979.1"/>
    </source>
</evidence>
<name>D7FJ69_ECTSI</name>
<organism evidence="1 2">
    <name type="scientific">Ectocarpus siliculosus</name>
    <name type="common">Brown alga</name>
    <name type="synonym">Conferva siliculosa</name>
    <dbReference type="NCBI Taxonomy" id="2880"/>
    <lineage>
        <taxon>Eukaryota</taxon>
        <taxon>Sar</taxon>
        <taxon>Stramenopiles</taxon>
        <taxon>Ochrophyta</taxon>
        <taxon>PX clade</taxon>
        <taxon>Phaeophyceae</taxon>
        <taxon>Ectocarpales</taxon>
        <taxon>Ectocarpaceae</taxon>
        <taxon>Ectocarpus</taxon>
    </lineage>
</organism>